<gene>
    <name evidence="2" type="ORF">BSFP_066220</name>
</gene>
<keyword evidence="2" id="KW-0645">Protease</keyword>
<dbReference type="AlphaFoldDB" id="A0A1Y1BZK1"/>
<name>A0A1Y1BZK1_9BURK</name>
<keyword evidence="2" id="KW-0378">Hydrolase</keyword>
<protein>
    <submittedName>
        <fullName evidence="2">D-Ala-D-Ala carboxypeptidase</fullName>
    </submittedName>
</protein>
<dbReference type="SUPFAM" id="SSF56601">
    <property type="entry name" value="beta-lactamase/transpeptidase-like"/>
    <property type="match status" value="1"/>
</dbReference>
<accession>A0A1Y1BZK1</accession>
<dbReference type="PANTHER" id="PTHR46825">
    <property type="entry name" value="D-ALANYL-D-ALANINE-CARBOXYPEPTIDASE/ENDOPEPTIDASE AMPH"/>
    <property type="match status" value="1"/>
</dbReference>
<dbReference type="Proteomes" id="UP000218432">
    <property type="component" value="Chromosome 3"/>
</dbReference>
<keyword evidence="2" id="KW-0121">Carboxypeptidase</keyword>
<sequence length="420" mass="44091">MVTSTLSRFVSSAAKRLVHGMVAFAPAAIIGIALSACGGDSSPTSSGPAFANQARPQINALLADTMTSGAVVFVQSPQGNWLESFGTAVRGTNTPIPTNAHFRVGSVTKTWTGTVILQLVQEGRLSLGDTVGKYVANVPNGNTITIRQLLTMRSGLYNYSTNLAFNQTLDSQPDKVWTTAELLNIAEGQPVYFAPGADFRYSNTNTVLLGLIIEQLTGMRAADAMNARLFAPLGLANTFLPPQQNTALPAPAPQGYQWGTNAETTNSDALSPERQAAAKNGTLQPTNVTSVNTSWAWTAGSGISTVTELAAYVQRMVGGGYLNADLQAQRLASCTPLSPSDPMSPSYCMGLAKFGTFYGHTGEIPGFNTFMGYDPATKTTIVAWATTAAAPDGRAPANVIAQIIMGELSKAAEVPSEGRP</sequence>
<dbReference type="InterPro" id="IPR001466">
    <property type="entry name" value="Beta-lactam-related"/>
</dbReference>
<dbReference type="Pfam" id="PF00144">
    <property type="entry name" value="Beta-lactamase"/>
    <property type="match status" value="1"/>
</dbReference>
<evidence type="ECO:0000313" key="2">
    <source>
        <dbReference type="EMBL" id="BAX63749.1"/>
    </source>
</evidence>
<evidence type="ECO:0000259" key="1">
    <source>
        <dbReference type="Pfam" id="PF00144"/>
    </source>
</evidence>
<organism evidence="2 3">
    <name type="scientific">Burkholderia stabilis</name>
    <dbReference type="NCBI Taxonomy" id="95485"/>
    <lineage>
        <taxon>Bacteria</taxon>
        <taxon>Pseudomonadati</taxon>
        <taxon>Pseudomonadota</taxon>
        <taxon>Betaproteobacteria</taxon>
        <taxon>Burkholderiales</taxon>
        <taxon>Burkholderiaceae</taxon>
        <taxon>Burkholderia</taxon>
        <taxon>Burkholderia cepacia complex</taxon>
    </lineage>
</organism>
<evidence type="ECO:0000313" key="3">
    <source>
        <dbReference type="Proteomes" id="UP000218432"/>
    </source>
</evidence>
<dbReference type="EMBL" id="AP018113">
    <property type="protein sequence ID" value="BAX63749.1"/>
    <property type="molecule type" value="Genomic_DNA"/>
</dbReference>
<dbReference type="PANTHER" id="PTHR46825:SF7">
    <property type="entry name" value="D-ALANYL-D-ALANINE CARBOXYPEPTIDASE"/>
    <property type="match status" value="1"/>
</dbReference>
<dbReference type="GO" id="GO:0004180">
    <property type="term" value="F:carboxypeptidase activity"/>
    <property type="evidence" value="ECO:0007669"/>
    <property type="project" value="UniProtKB-KW"/>
</dbReference>
<dbReference type="InterPro" id="IPR050491">
    <property type="entry name" value="AmpC-like"/>
</dbReference>
<dbReference type="RefSeq" id="WP_172903028.1">
    <property type="nucleotide sequence ID" value="NZ_AP018113.1"/>
</dbReference>
<proteinExistence type="predicted"/>
<dbReference type="Gene3D" id="3.40.710.10">
    <property type="entry name" value="DD-peptidase/beta-lactamase superfamily"/>
    <property type="match status" value="1"/>
</dbReference>
<feature type="domain" description="Beta-lactamase-related" evidence="1">
    <location>
        <begin position="61"/>
        <end position="397"/>
    </location>
</feature>
<dbReference type="InterPro" id="IPR012338">
    <property type="entry name" value="Beta-lactam/transpept-like"/>
</dbReference>
<reference evidence="2 3" key="1">
    <citation type="journal article" date="2017" name="Genome Announc.">
        <title>Complete Genome Sequence of Burkholderia stabilis FERMP-21014.</title>
        <authorList>
            <person name="Konishi K."/>
            <person name="Kumagai T."/>
            <person name="Sakasegawa S."/>
            <person name="Tamura T."/>
        </authorList>
    </citation>
    <scope>NUCLEOTIDE SEQUENCE [LARGE SCALE GENOMIC DNA]</scope>
    <source>
        <strain evidence="2 3">FERMP-21014</strain>
    </source>
</reference>